<dbReference type="GO" id="GO:0005615">
    <property type="term" value="C:extracellular space"/>
    <property type="evidence" value="ECO:0007669"/>
    <property type="project" value="TreeGrafter"/>
</dbReference>
<dbReference type="SMART" id="SM00097">
    <property type="entry name" value="WNT1"/>
    <property type="match status" value="1"/>
</dbReference>
<dbReference type="InterPro" id="IPR009143">
    <property type="entry name" value="Wnt6"/>
</dbReference>
<evidence type="ECO:0000256" key="1">
    <source>
        <dbReference type="ARBA" id="ARBA00004498"/>
    </source>
</evidence>
<dbReference type="EMBL" id="LNIX01000001">
    <property type="protein sequence ID" value="OXA61955.1"/>
    <property type="molecule type" value="Genomic_DNA"/>
</dbReference>
<evidence type="ECO:0000256" key="6">
    <source>
        <dbReference type="ARBA" id="ARBA00022687"/>
    </source>
</evidence>
<keyword evidence="12" id="KW-1185">Reference proteome</keyword>
<proteinExistence type="inferred from homology"/>
<dbReference type="PROSITE" id="PS00246">
    <property type="entry name" value="WNT1"/>
    <property type="match status" value="1"/>
</dbReference>
<dbReference type="InterPro" id="IPR018161">
    <property type="entry name" value="Wnt_CS"/>
</dbReference>
<keyword evidence="7" id="KW-1015">Disulfide bond</keyword>
<protein>
    <recommendedName>
        <fullName evidence="10">Protein Wnt</fullName>
    </recommendedName>
</protein>
<sequence>MLELKAVESNQTKFSEQGLNNMWTNKCSSAAALRRFDATSVSAFSSSVVTQPHMPTTTHMLIDPSRLCRKGRNKNLRDSMNFIHGKTQIAVATGGRRHRRKVRSFCNKEPEMIREAKRGSQIATTECQYQFKNRHWNCSALPRSIRRVLSRDTRETAYVHAITAAGVTFSVTQACSSGQVQDCPCDRTLSGKSTDGSWEWGGCGDNVFIGYERSKDILDIKIRRRSDIRSLMLLHNNEAGRLAVKNNMRLVCKCHGLSGSCTLKTCWQKVPSFREIGEMLKLKFDGAVQVIPGNDGKSLVPSKASIKPPEKDDLIYFDESLDFCQYSNKTGSLGTQGRECNATSYGVDGCELLCCGRGYRRRRVTERKNCRCKFHWCCEVTCDTCIVTKEIYTCR</sequence>
<dbReference type="InterPro" id="IPR005817">
    <property type="entry name" value="Wnt"/>
</dbReference>
<keyword evidence="9" id="KW-0449">Lipoprotein</keyword>
<dbReference type="Proteomes" id="UP000198287">
    <property type="component" value="Unassembled WGS sequence"/>
</dbReference>
<keyword evidence="3 10" id="KW-0217">Developmental protein</keyword>
<dbReference type="GO" id="GO:0045165">
    <property type="term" value="P:cell fate commitment"/>
    <property type="evidence" value="ECO:0007669"/>
    <property type="project" value="TreeGrafter"/>
</dbReference>
<keyword evidence="6 10" id="KW-0879">Wnt signaling pathway</keyword>
<organism evidence="11 12">
    <name type="scientific">Folsomia candida</name>
    <name type="common">Springtail</name>
    <dbReference type="NCBI Taxonomy" id="158441"/>
    <lineage>
        <taxon>Eukaryota</taxon>
        <taxon>Metazoa</taxon>
        <taxon>Ecdysozoa</taxon>
        <taxon>Arthropoda</taxon>
        <taxon>Hexapoda</taxon>
        <taxon>Collembola</taxon>
        <taxon>Entomobryomorpha</taxon>
        <taxon>Isotomoidea</taxon>
        <taxon>Isotomidae</taxon>
        <taxon>Proisotominae</taxon>
        <taxon>Folsomia</taxon>
    </lineage>
</organism>
<dbReference type="PRINTS" id="PR01349">
    <property type="entry name" value="WNTPROTEIN"/>
</dbReference>
<dbReference type="Gene3D" id="3.30.2460.20">
    <property type="match status" value="1"/>
</dbReference>
<evidence type="ECO:0000256" key="8">
    <source>
        <dbReference type="ARBA" id="ARBA00023180"/>
    </source>
</evidence>
<evidence type="ECO:0000256" key="10">
    <source>
        <dbReference type="RuleBase" id="RU003500"/>
    </source>
</evidence>
<dbReference type="GO" id="GO:0000902">
    <property type="term" value="P:cell morphogenesis"/>
    <property type="evidence" value="ECO:0007669"/>
    <property type="project" value="UniProtKB-ARBA"/>
</dbReference>
<evidence type="ECO:0000256" key="2">
    <source>
        <dbReference type="ARBA" id="ARBA00005683"/>
    </source>
</evidence>
<name>A0A226EWC7_FOLCA</name>
<dbReference type="PANTHER" id="PTHR12027">
    <property type="entry name" value="WNT RELATED"/>
    <property type="match status" value="1"/>
</dbReference>
<evidence type="ECO:0000256" key="4">
    <source>
        <dbReference type="ARBA" id="ARBA00022525"/>
    </source>
</evidence>
<dbReference type="OrthoDB" id="5945655at2759"/>
<dbReference type="PANTHER" id="PTHR12027:SF72">
    <property type="entry name" value="PROTEIN WNT-6"/>
    <property type="match status" value="1"/>
</dbReference>
<keyword evidence="5" id="KW-0272">Extracellular matrix</keyword>
<dbReference type="AlphaFoldDB" id="A0A226EWC7"/>
<evidence type="ECO:0000313" key="12">
    <source>
        <dbReference type="Proteomes" id="UP000198287"/>
    </source>
</evidence>
<dbReference type="GO" id="GO:0005109">
    <property type="term" value="F:frizzled binding"/>
    <property type="evidence" value="ECO:0007669"/>
    <property type="project" value="TreeGrafter"/>
</dbReference>
<gene>
    <name evidence="11" type="ORF">Fcan01_03548</name>
</gene>
<dbReference type="OMA" id="MQTECKC"/>
<dbReference type="GO" id="GO:0005125">
    <property type="term" value="F:cytokine activity"/>
    <property type="evidence" value="ECO:0007669"/>
    <property type="project" value="TreeGrafter"/>
</dbReference>
<evidence type="ECO:0000313" key="11">
    <source>
        <dbReference type="EMBL" id="OXA61955.1"/>
    </source>
</evidence>
<comment type="similarity">
    <text evidence="2 10">Belongs to the Wnt family.</text>
</comment>
<dbReference type="STRING" id="158441.A0A226EWC7"/>
<reference evidence="11 12" key="1">
    <citation type="submission" date="2015-12" db="EMBL/GenBank/DDBJ databases">
        <title>The genome of Folsomia candida.</title>
        <authorList>
            <person name="Faddeeva A."/>
            <person name="Derks M.F."/>
            <person name="Anvar Y."/>
            <person name="Smit S."/>
            <person name="Van Straalen N."/>
            <person name="Roelofs D."/>
        </authorList>
    </citation>
    <scope>NUCLEOTIDE SEQUENCE [LARGE SCALE GENOMIC DNA]</scope>
    <source>
        <strain evidence="11 12">VU population</strain>
        <tissue evidence="11">Whole body</tissue>
    </source>
</reference>
<dbReference type="GO" id="GO:0030182">
    <property type="term" value="P:neuron differentiation"/>
    <property type="evidence" value="ECO:0007669"/>
    <property type="project" value="TreeGrafter"/>
</dbReference>
<comment type="subcellular location">
    <subcellularLocation>
        <location evidence="1 10">Secreted</location>
        <location evidence="1 10">Extracellular space</location>
        <location evidence="1 10">Extracellular matrix</location>
    </subcellularLocation>
</comment>
<dbReference type="FunFam" id="3.30.2460.20:FF:000001">
    <property type="entry name" value="Wnt homolog"/>
    <property type="match status" value="1"/>
</dbReference>
<keyword evidence="4" id="KW-0964">Secreted</keyword>
<evidence type="ECO:0000256" key="5">
    <source>
        <dbReference type="ARBA" id="ARBA00022530"/>
    </source>
</evidence>
<evidence type="ECO:0000256" key="9">
    <source>
        <dbReference type="ARBA" id="ARBA00023288"/>
    </source>
</evidence>
<accession>A0A226EWC7</accession>
<dbReference type="GO" id="GO:0060070">
    <property type="term" value="P:canonical Wnt signaling pathway"/>
    <property type="evidence" value="ECO:0007669"/>
    <property type="project" value="TreeGrafter"/>
</dbReference>
<dbReference type="Pfam" id="PF00110">
    <property type="entry name" value="wnt"/>
    <property type="match status" value="1"/>
</dbReference>
<evidence type="ECO:0000256" key="7">
    <source>
        <dbReference type="ARBA" id="ARBA00023157"/>
    </source>
</evidence>
<dbReference type="GO" id="GO:0007517">
    <property type="term" value="P:muscle organ development"/>
    <property type="evidence" value="ECO:0007669"/>
    <property type="project" value="UniProtKB-ARBA"/>
</dbReference>
<comment type="caution">
    <text evidence="11">The sequence shown here is derived from an EMBL/GenBank/DDBJ whole genome shotgun (WGS) entry which is preliminary data.</text>
</comment>
<keyword evidence="8" id="KW-0325">Glycoprotein</keyword>
<dbReference type="GO" id="GO:0060560">
    <property type="term" value="P:developmental growth involved in morphogenesis"/>
    <property type="evidence" value="ECO:0007669"/>
    <property type="project" value="UniProtKB-ARBA"/>
</dbReference>
<dbReference type="CDD" id="cd19338">
    <property type="entry name" value="Wnt_Wnt6"/>
    <property type="match status" value="1"/>
</dbReference>
<dbReference type="InterPro" id="IPR043158">
    <property type="entry name" value="Wnt_C"/>
</dbReference>
<evidence type="ECO:0000256" key="3">
    <source>
        <dbReference type="ARBA" id="ARBA00022473"/>
    </source>
</evidence>
<comment type="function">
    <text evidence="10">Ligand for members of the frizzled family of seven transmembrane receptors.</text>
</comment>